<feature type="domain" description="Minor structural protein 5-like C-terminal" evidence="1">
    <location>
        <begin position="365"/>
        <end position="423"/>
    </location>
</feature>
<gene>
    <name evidence="3" type="ORF">LLJM3_1681</name>
</gene>
<reference evidence="3 4" key="1">
    <citation type="journal article" date="2017" name="BMC Genomics">
        <title>Comparative and functional genomics of the Lactococcus lactis taxon; insights into evolution and niche adaptation.</title>
        <authorList>
            <person name="Kelleher P."/>
            <person name="Bottacini F."/>
            <person name="Mahony J."/>
            <person name="Kilcawley K.N."/>
            <person name="van Sinderen D."/>
        </authorList>
    </citation>
    <scope>NUCLEOTIDE SEQUENCE [LARGE SCALE GENOMIC DNA]</scope>
    <source>
        <strain evidence="3 4">JM3</strain>
    </source>
</reference>
<organism evidence="3 4">
    <name type="scientific">Lactococcus lactis subsp. cremoris</name>
    <name type="common">Streptococcus cremoris</name>
    <dbReference type="NCBI Taxonomy" id="1359"/>
    <lineage>
        <taxon>Bacteria</taxon>
        <taxon>Bacillati</taxon>
        <taxon>Bacillota</taxon>
        <taxon>Bacilli</taxon>
        <taxon>Lactobacillales</taxon>
        <taxon>Streptococcaceae</taxon>
        <taxon>Lactococcus</taxon>
    </lineage>
</organism>
<proteinExistence type="predicted"/>
<sequence length="447" mass="49841">MADKNYLHTAYANSADGTDGFTTVYPNLNLLDGTKDFSGTWTNSSSWVTDGTYKGLTVKKRTAQWNGIYKTFKAPKDGVYTFSAYVKGSGSKASMYRYVSINGGNPNTIVPNKLLGDTFGWLRDSFTVTLKAGDTVYPKYEINASGADSILWTAGHKWEEGSTVTDGLTANYPNLNLLVNSSAKTKDGFFKDFDKVENGYGEVTIKGTNAYVSKNLWDGFSVQPRDYKPNDKYTMSMDVMFTSWNLPAGTHLDEFWIGQRYGNNSWKRICFIDLPKDPSKMLNQWIRITNPSTIPPYENPDVNTEACFLTKFAGPKEGSFTIRVRKPKLESGSVATTWMPSESELQDQLTPWMPSSSEVTTADWPKYVGTYVDTNPVSSTNSSKYDWDEMKYRVYLDGTPIGGSKLLSFDLENLKAGISYNVQVSQINGNVESDKSESVAFKTTLPK</sequence>
<dbReference type="SUPFAM" id="SSF49842">
    <property type="entry name" value="TNF-like"/>
    <property type="match status" value="1"/>
</dbReference>
<evidence type="ECO:0000313" key="3">
    <source>
        <dbReference type="EMBL" id="ARE23863.1"/>
    </source>
</evidence>
<evidence type="ECO:0000259" key="1">
    <source>
        <dbReference type="Pfam" id="PF21470"/>
    </source>
</evidence>
<dbReference type="InterPro" id="IPR054563">
    <property type="entry name" value="HylB-like_N"/>
</dbReference>
<dbReference type="AlphaFoldDB" id="A0AA34TLC7"/>
<name>A0AA34TLC7_LACLC</name>
<evidence type="ECO:0000313" key="4">
    <source>
        <dbReference type="Proteomes" id="UP000192161"/>
    </source>
</evidence>
<protein>
    <submittedName>
        <fullName evidence="3">Uncharacterized protein</fullName>
    </submittedName>
</protein>
<evidence type="ECO:0000259" key="2">
    <source>
        <dbReference type="Pfam" id="PF22637"/>
    </source>
</evidence>
<dbReference type="InterPro" id="IPR008983">
    <property type="entry name" value="Tumour_necrosis_fac-like_dom"/>
</dbReference>
<dbReference type="Pfam" id="PF21470">
    <property type="entry name" value="BppU-like_C"/>
    <property type="match status" value="1"/>
</dbReference>
<feature type="domain" description="Hyaluronate lyase-like N-terminal" evidence="2">
    <location>
        <begin position="185"/>
        <end position="327"/>
    </location>
</feature>
<dbReference type="EMBL" id="CP015901">
    <property type="protein sequence ID" value="ARE23863.1"/>
    <property type="molecule type" value="Genomic_DNA"/>
</dbReference>
<dbReference type="InterPro" id="IPR048870">
    <property type="entry name" value="BppU-like_C"/>
</dbReference>
<dbReference type="RefSeq" id="WP_011676505.1">
    <property type="nucleotide sequence ID" value="NZ_CP015901.2"/>
</dbReference>
<dbReference type="Pfam" id="PF22637">
    <property type="entry name" value="CBM_4_9_1"/>
    <property type="match status" value="1"/>
</dbReference>
<dbReference type="Proteomes" id="UP000192161">
    <property type="component" value="Chromosome"/>
</dbReference>
<accession>A0AA34TLC7</accession>
<dbReference type="Gene3D" id="2.60.120.40">
    <property type="match status" value="1"/>
</dbReference>